<accession>A0A6J4MZN1</accession>
<dbReference type="EMBL" id="CADCUO010000020">
    <property type="protein sequence ID" value="CAA9373630.1"/>
    <property type="molecule type" value="Genomic_DNA"/>
</dbReference>
<dbReference type="AlphaFoldDB" id="A0A6J4MZN1"/>
<reference evidence="1" key="1">
    <citation type="submission" date="2020-02" db="EMBL/GenBank/DDBJ databases">
        <authorList>
            <person name="Meier V. D."/>
        </authorList>
    </citation>
    <scope>NUCLEOTIDE SEQUENCE</scope>
    <source>
        <strain evidence="1">AVDCRST_MAG75</strain>
    </source>
</reference>
<proteinExistence type="predicted"/>
<gene>
    <name evidence="1" type="ORF">AVDCRST_MAG75-322</name>
</gene>
<sequence>MYQDNVDLQVCTYDDITVTSNQGGVTLCCPACGPLTALTVRTLSDLTNAATEHLERHPEAHRYASAAA</sequence>
<evidence type="ECO:0000313" key="1">
    <source>
        <dbReference type="EMBL" id="CAA9373630.1"/>
    </source>
</evidence>
<organism evidence="1">
    <name type="scientific">uncultured Propionibacteriaceae bacterium</name>
    <dbReference type="NCBI Taxonomy" id="257457"/>
    <lineage>
        <taxon>Bacteria</taxon>
        <taxon>Bacillati</taxon>
        <taxon>Actinomycetota</taxon>
        <taxon>Actinomycetes</taxon>
        <taxon>Propionibacteriales</taxon>
        <taxon>Propionibacteriaceae</taxon>
        <taxon>environmental samples</taxon>
    </lineage>
</organism>
<protein>
    <submittedName>
        <fullName evidence="1">Uncharacterized protein</fullName>
    </submittedName>
</protein>
<name>A0A6J4MZN1_9ACTN</name>